<evidence type="ECO:0008006" key="3">
    <source>
        <dbReference type="Google" id="ProtNLM"/>
    </source>
</evidence>
<dbReference type="EMBL" id="BGPR01001044">
    <property type="protein sequence ID" value="GBM43830.1"/>
    <property type="molecule type" value="Genomic_DNA"/>
</dbReference>
<protein>
    <recommendedName>
        <fullName evidence="3">CCHC-type domain-containing protein</fullName>
    </recommendedName>
</protein>
<dbReference type="AlphaFoldDB" id="A0A4Y2FQR1"/>
<comment type="caution">
    <text evidence="1">The sequence shown here is derived from an EMBL/GenBank/DDBJ whole genome shotgun (WGS) entry which is preliminary data.</text>
</comment>
<organism evidence="1 2">
    <name type="scientific">Araneus ventricosus</name>
    <name type="common">Orbweaver spider</name>
    <name type="synonym">Epeira ventricosa</name>
    <dbReference type="NCBI Taxonomy" id="182803"/>
    <lineage>
        <taxon>Eukaryota</taxon>
        <taxon>Metazoa</taxon>
        <taxon>Ecdysozoa</taxon>
        <taxon>Arthropoda</taxon>
        <taxon>Chelicerata</taxon>
        <taxon>Arachnida</taxon>
        <taxon>Araneae</taxon>
        <taxon>Araneomorphae</taxon>
        <taxon>Entelegynae</taxon>
        <taxon>Araneoidea</taxon>
        <taxon>Araneidae</taxon>
        <taxon>Araneus</taxon>
    </lineage>
</organism>
<evidence type="ECO:0000313" key="1">
    <source>
        <dbReference type="EMBL" id="GBM43830.1"/>
    </source>
</evidence>
<name>A0A4Y2FQR1_ARAVE</name>
<dbReference type="OrthoDB" id="6437361at2759"/>
<gene>
    <name evidence="1" type="ORF">AVEN_166227_1</name>
</gene>
<sequence length="315" mass="36076">MEQRTRIWICQVFWTMSQDSSCLKPRSIIIDRSFHDISRSEPIIINNLAYPQQGPTTISSPVCSPPSSTTSLLLYPAEQASDKESDFYNILFTELPAPKAKIDNIKKIKSKGLAIILATSEESKKLIEEISNNASLKTKVSIKFPKKRHPSVIVYNVNNQIEESEIHEALRKCIQLEEDLTLRFKFKGTSPDNQNWVFKAPAAEFSKLAKINKIPFRWKIHRIGEFFHYKKCNFCQSNGHATKDCLNTIPSCGHCAGQHMSRDCNSEYIYCVNCIRNNQNFGTASAYPTWHHTKHDSCPCLQSVIDNYINSRDYF</sequence>
<dbReference type="Proteomes" id="UP000499080">
    <property type="component" value="Unassembled WGS sequence"/>
</dbReference>
<accession>A0A4Y2FQR1</accession>
<evidence type="ECO:0000313" key="2">
    <source>
        <dbReference type="Proteomes" id="UP000499080"/>
    </source>
</evidence>
<keyword evidence="2" id="KW-1185">Reference proteome</keyword>
<reference evidence="1 2" key="1">
    <citation type="journal article" date="2019" name="Sci. Rep.">
        <title>Orb-weaving spider Araneus ventricosus genome elucidates the spidroin gene catalogue.</title>
        <authorList>
            <person name="Kono N."/>
            <person name="Nakamura H."/>
            <person name="Ohtoshi R."/>
            <person name="Moran D.A.P."/>
            <person name="Shinohara A."/>
            <person name="Yoshida Y."/>
            <person name="Fujiwara M."/>
            <person name="Mori M."/>
            <person name="Tomita M."/>
            <person name="Arakawa K."/>
        </authorList>
    </citation>
    <scope>NUCLEOTIDE SEQUENCE [LARGE SCALE GENOMIC DNA]</scope>
</reference>
<proteinExistence type="predicted"/>